<comment type="caution">
    <text evidence="1">The sequence shown here is derived from an EMBL/GenBank/DDBJ whole genome shotgun (WGS) entry which is preliminary data.</text>
</comment>
<dbReference type="InterPro" id="IPR023393">
    <property type="entry name" value="START-like_dom_sf"/>
</dbReference>
<proteinExistence type="predicted"/>
<dbReference type="InterPro" id="IPR019587">
    <property type="entry name" value="Polyketide_cyclase/dehydratase"/>
</dbReference>
<dbReference type="AlphaFoldDB" id="A0A031J5R5"/>
<dbReference type="PATRIC" id="fig|158500.4.peg.5691"/>
<dbReference type="CDD" id="cd07821">
    <property type="entry name" value="PYR_PYL_RCAR_like"/>
    <property type="match status" value="1"/>
</dbReference>
<dbReference type="RefSeq" id="WP_036530902.1">
    <property type="nucleotide sequence ID" value="NZ_JFYZ01000079.1"/>
</dbReference>
<dbReference type="Proteomes" id="UP000024329">
    <property type="component" value="Unassembled WGS sequence"/>
</dbReference>
<evidence type="ECO:0000313" key="2">
    <source>
        <dbReference type="Proteomes" id="UP000024329"/>
    </source>
</evidence>
<gene>
    <name evidence="1" type="ORF">BV97_05612</name>
</gene>
<reference evidence="1 2" key="1">
    <citation type="submission" date="2014-03" db="EMBL/GenBank/DDBJ databases">
        <title>Whole genome sequence of Novosphingobium resinovorum KF1.</title>
        <authorList>
            <person name="Gan H.M."/>
            <person name="Gan H.Y."/>
            <person name="Chew T.H."/>
            <person name="Savka M.A."/>
        </authorList>
    </citation>
    <scope>NUCLEOTIDE SEQUENCE [LARGE SCALE GENOMIC DNA]</scope>
    <source>
        <strain evidence="1 2">KF1</strain>
    </source>
</reference>
<organism evidence="1 2">
    <name type="scientific">Novosphingobium resinovorum</name>
    <dbReference type="NCBI Taxonomy" id="158500"/>
    <lineage>
        <taxon>Bacteria</taxon>
        <taxon>Pseudomonadati</taxon>
        <taxon>Pseudomonadota</taxon>
        <taxon>Alphaproteobacteria</taxon>
        <taxon>Sphingomonadales</taxon>
        <taxon>Sphingomonadaceae</taxon>
        <taxon>Novosphingobium</taxon>
    </lineage>
</organism>
<sequence length="145" mass="16409">MPTVRARRIINAPVASVWTVIRDFGSHSTWIEHHPQITLEGANGLTIGVRRRVTYGDGSYFDEVLTGMDDRNWVQEYDVVGELPLPVYNVYGAMQLFPLGDGRTTMVERRLTYDTPLPRDEAQKFEMSRHELLAGSLDILAALFA</sequence>
<dbReference type="Pfam" id="PF10604">
    <property type="entry name" value="Polyketide_cyc2"/>
    <property type="match status" value="1"/>
</dbReference>
<dbReference type="Gene3D" id="3.30.530.20">
    <property type="match status" value="1"/>
</dbReference>
<dbReference type="PANTHER" id="PTHR39332:SF7">
    <property type="entry name" value="SRPBCC FAMILY PROTEIN"/>
    <property type="match status" value="1"/>
</dbReference>
<evidence type="ECO:0000313" key="1">
    <source>
        <dbReference type="EMBL" id="EZP68591.1"/>
    </source>
</evidence>
<accession>A0A031J5R5</accession>
<dbReference type="EMBL" id="JFYZ01000079">
    <property type="protein sequence ID" value="EZP68591.1"/>
    <property type="molecule type" value="Genomic_DNA"/>
</dbReference>
<dbReference type="eggNOG" id="COG3427">
    <property type="taxonomic scope" value="Bacteria"/>
</dbReference>
<dbReference type="PANTHER" id="PTHR39332">
    <property type="entry name" value="BLL4707 PROTEIN"/>
    <property type="match status" value="1"/>
</dbReference>
<dbReference type="SUPFAM" id="SSF55961">
    <property type="entry name" value="Bet v1-like"/>
    <property type="match status" value="1"/>
</dbReference>
<name>A0A031J5R5_9SPHN</name>
<protein>
    <submittedName>
        <fullName evidence="1">Polyketide cyclase/dehydrase</fullName>
    </submittedName>
</protein>